<dbReference type="Proteomes" id="UP001595696">
    <property type="component" value="Unassembled WGS sequence"/>
</dbReference>
<accession>A0ABV8DPY0</accession>
<dbReference type="InterPro" id="IPR049445">
    <property type="entry name" value="TetR_SbtR-like_C"/>
</dbReference>
<comment type="caution">
    <text evidence="6">The sequence shown here is derived from an EMBL/GenBank/DDBJ whole genome shotgun (WGS) entry which is preliminary data.</text>
</comment>
<dbReference type="InterPro" id="IPR023772">
    <property type="entry name" value="DNA-bd_HTH_TetR-type_CS"/>
</dbReference>
<gene>
    <name evidence="6" type="ORF">ACFO0B_06745</name>
</gene>
<dbReference type="SUPFAM" id="SSF48498">
    <property type="entry name" value="Tetracyclin repressor-like, C-terminal domain"/>
    <property type="match status" value="1"/>
</dbReference>
<evidence type="ECO:0000313" key="6">
    <source>
        <dbReference type="EMBL" id="MFC3961682.1"/>
    </source>
</evidence>
<dbReference type="Pfam" id="PF21597">
    <property type="entry name" value="TetR_C_43"/>
    <property type="match status" value="1"/>
</dbReference>
<dbReference type="PROSITE" id="PS50977">
    <property type="entry name" value="HTH_TETR_2"/>
    <property type="match status" value="1"/>
</dbReference>
<evidence type="ECO:0000256" key="1">
    <source>
        <dbReference type="ARBA" id="ARBA00023015"/>
    </source>
</evidence>
<dbReference type="InterPro" id="IPR036271">
    <property type="entry name" value="Tet_transcr_reg_TetR-rel_C_sf"/>
</dbReference>
<keyword evidence="3" id="KW-0804">Transcription</keyword>
<protein>
    <submittedName>
        <fullName evidence="6">TetR/AcrR family transcriptional regulator</fullName>
    </submittedName>
</protein>
<dbReference type="InterPro" id="IPR050109">
    <property type="entry name" value="HTH-type_TetR-like_transc_reg"/>
</dbReference>
<sequence>MSPTTSTSPSHAPRRLRADAARNQERIVAAARELFGERGLEISLDDVAERAGVGVGTVYRRFASKKELIVQVFAQQMDEFVAAAESAARNPDPWAALVEFFEYACEHLAGSRGLSEVLLELDDQIERFRDLRERMQTPLNRIVERARATGDLHQDVQPTDLFALVHMIDSFAEFCRPVAPETWRRYMAVVLNGVRGDGTARLPLCESALTEEQVEQAKGKLCPPRRR</sequence>
<dbReference type="InterPro" id="IPR009057">
    <property type="entry name" value="Homeodomain-like_sf"/>
</dbReference>
<dbReference type="PANTHER" id="PTHR30055">
    <property type="entry name" value="HTH-TYPE TRANSCRIPTIONAL REGULATOR RUTR"/>
    <property type="match status" value="1"/>
</dbReference>
<evidence type="ECO:0000256" key="4">
    <source>
        <dbReference type="PROSITE-ProRule" id="PRU00335"/>
    </source>
</evidence>
<dbReference type="PROSITE" id="PS01081">
    <property type="entry name" value="HTH_TETR_1"/>
    <property type="match status" value="1"/>
</dbReference>
<evidence type="ECO:0000313" key="7">
    <source>
        <dbReference type="Proteomes" id="UP001595696"/>
    </source>
</evidence>
<dbReference type="PANTHER" id="PTHR30055:SF234">
    <property type="entry name" value="HTH-TYPE TRANSCRIPTIONAL REGULATOR BETI"/>
    <property type="match status" value="1"/>
</dbReference>
<dbReference type="InterPro" id="IPR001647">
    <property type="entry name" value="HTH_TetR"/>
</dbReference>
<feature type="DNA-binding region" description="H-T-H motif" evidence="4">
    <location>
        <begin position="43"/>
        <end position="62"/>
    </location>
</feature>
<reference evidence="7" key="1">
    <citation type="journal article" date="2019" name="Int. J. Syst. Evol. Microbiol.">
        <title>The Global Catalogue of Microorganisms (GCM) 10K type strain sequencing project: providing services to taxonomists for standard genome sequencing and annotation.</title>
        <authorList>
            <consortium name="The Broad Institute Genomics Platform"/>
            <consortium name="The Broad Institute Genome Sequencing Center for Infectious Disease"/>
            <person name="Wu L."/>
            <person name="Ma J."/>
        </authorList>
    </citation>
    <scope>NUCLEOTIDE SEQUENCE [LARGE SCALE GENOMIC DNA]</scope>
    <source>
        <strain evidence="7">CGMCC 4.7330</strain>
    </source>
</reference>
<evidence type="ECO:0000259" key="5">
    <source>
        <dbReference type="PROSITE" id="PS50977"/>
    </source>
</evidence>
<dbReference type="PRINTS" id="PR00455">
    <property type="entry name" value="HTHTETR"/>
</dbReference>
<keyword evidence="2 4" id="KW-0238">DNA-binding</keyword>
<dbReference type="EMBL" id="JBHSAX010000006">
    <property type="protein sequence ID" value="MFC3961682.1"/>
    <property type="molecule type" value="Genomic_DNA"/>
</dbReference>
<name>A0ABV8DPY0_9NOCA</name>
<dbReference type="Pfam" id="PF00440">
    <property type="entry name" value="TetR_N"/>
    <property type="match status" value="1"/>
</dbReference>
<proteinExistence type="predicted"/>
<dbReference type="RefSeq" id="WP_378611438.1">
    <property type="nucleotide sequence ID" value="NZ_JBHSAX010000006.1"/>
</dbReference>
<dbReference type="SUPFAM" id="SSF46689">
    <property type="entry name" value="Homeodomain-like"/>
    <property type="match status" value="1"/>
</dbReference>
<dbReference type="Gene3D" id="1.10.357.10">
    <property type="entry name" value="Tetracycline Repressor, domain 2"/>
    <property type="match status" value="1"/>
</dbReference>
<feature type="domain" description="HTH tetR-type" evidence="5">
    <location>
        <begin position="21"/>
        <end position="80"/>
    </location>
</feature>
<keyword evidence="7" id="KW-1185">Reference proteome</keyword>
<evidence type="ECO:0000256" key="3">
    <source>
        <dbReference type="ARBA" id="ARBA00023163"/>
    </source>
</evidence>
<evidence type="ECO:0000256" key="2">
    <source>
        <dbReference type="ARBA" id="ARBA00023125"/>
    </source>
</evidence>
<keyword evidence="1" id="KW-0805">Transcription regulation</keyword>
<organism evidence="6 7">
    <name type="scientific">Nocardia jiangsuensis</name>
    <dbReference type="NCBI Taxonomy" id="1691563"/>
    <lineage>
        <taxon>Bacteria</taxon>
        <taxon>Bacillati</taxon>
        <taxon>Actinomycetota</taxon>
        <taxon>Actinomycetes</taxon>
        <taxon>Mycobacteriales</taxon>
        <taxon>Nocardiaceae</taxon>
        <taxon>Nocardia</taxon>
    </lineage>
</organism>